<dbReference type="AlphaFoldDB" id="A0A8B8BBQ8"/>
<dbReference type="GeneID" id="111108829"/>
<evidence type="ECO:0000313" key="2">
    <source>
        <dbReference type="RefSeq" id="XP_022300623.1"/>
    </source>
</evidence>
<evidence type="ECO:0000313" key="1">
    <source>
        <dbReference type="Proteomes" id="UP000694844"/>
    </source>
</evidence>
<reference evidence="2" key="1">
    <citation type="submission" date="2025-08" db="UniProtKB">
        <authorList>
            <consortium name="RefSeq"/>
        </authorList>
    </citation>
    <scope>IDENTIFICATION</scope>
    <source>
        <tissue evidence="2">Whole sample</tissue>
    </source>
</reference>
<dbReference type="InterPro" id="IPR011042">
    <property type="entry name" value="6-blade_b-propeller_TolB-like"/>
</dbReference>
<dbReference type="Gene3D" id="2.120.10.30">
    <property type="entry name" value="TolB, C-terminal domain"/>
    <property type="match status" value="1"/>
</dbReference>
<dbReference type="KEGG" id="cvn:111108829"/>
<dbReference type="SUPFAM" id="SSF101898">
    <property type="entry name" value="NHL repeat"/>
    <property type="match status" value="1"/>
</dbReference>
<accession>A0A8B8BBQ8</accession>
<dbReference type="RefSeq" id="XP_022300623.1">
    <property type="nucleotide sequence ID" value="XM_022444915.1"/>
</dbReference>
<gene>
    <name evidence="2" type="primary">LOC111108829</name>
</gene>
<protein>
    <submittedName>
        <fullName evidence="2">Uncharacterized protein LOC111108829</fullName>
    </submittedName>
</protein>
<keyword evidence="1" id="KW-1185">Reference proteome</keyword>
<name>A0A8B8BBQ8_CRAVI</name>
<dbReference type="OrthoDB" id="6057171at2759"/>
<dbReference type="Proteomes" id="UP000694844">
    <property type="component" value="Chromosome 8"/>
</dbReference>
<organism evidence="1 2">
    <name type="scientific">Crassostrea virginica</name>
    <name type="common">Eastern oyster</name>
    <dbReference type="NCBI Taxonomy" id="6565"/>
    <lineage>
        <taxon>Eukaryota</taxon>
        <taxon>Metazoa</taxon>
        <taxon>Spiralia</taxon>
        <taxon>Lophotrochozoa</taxon>
        <taxon>Mollusca</taxon>
        <taxon>Bivalvia</taxon>
        <taxon>Autobranchia</taxon>
        <taxon>Pteriomorphia</taxon>
        <taxon>Ostreida</taxon>
        <taxon>Ostreoidea</taxon>
        <taxon>Ostreidae</taxon>
        <taxon>Crassostrea</taxon>
    </lineage>
</organism>
<sequence>MPGYIPKPIEKEDLHGLIGKLTPLTTTLEERVLPAKTSNALVEELLDEPELLNTIKTGFQYLRSITCLNEDQMWTSGQAADIRCFNIEGVLQNTIETQPREWPDDIAVDKDSSILYSERGERTVYKVKNEHTEEIIKLQEWKPSQLCVTSSGDFLLTMYSDDETQSRVVR</sequence>
<proteinExistence type="predicted"/>